<organism evidence="6 7">
    <name type="scientific">Nepenthes gracilis</name>
    <name type="common">Slender pitcher plant</name>
    <dbReference type="NCBI Taxonomy" id="150966"/>
    <lineage>
        <taxon>Eukaryota</taxon>
        <taxon>Viridiplantae</taxon>
        <taxon>Streptophyta</taxon>
        <taxon>Embryophyta</taxon>
        <taxon>Tracheophyta</taxon>
        <taxon>Spermatophyta</taxon>
        <taxon>Magnoliopsida</taxon>
        <taxon>eudicotyledons</taxon>
        <taxon>Gunneridae</taxon>
        <taxon>Pentapetalae</taxon>
        <taxon>Caryophyllales</taxon>
        <taxon>Nepenthaceae</taxon>
        <taxon>Nepenthes</taxon>
    </lineage>
</organism>
<name>A0AAD3XIL4_NEPGR</name>
<protein>
    <recommendedName>
        <fullName evidence="8">Beta-glucosidase 41</fullName>
    </recommendedName>
</protein>
<evidence type="ECO:0000256" key="2">
    <source>
        <dbReference type="ARBA" id="ARBA00022801"/>
    </source>
</evidence>
<dbReference type="PANTHER" id="PTHR10353:SF36">
    <property type="entry name" value="LP05116P"/>
    <property type="match status" value="1"/>
</dbReference>
<dbReference type="FunFam" id="3.20.20.80:FF:000020">
    <property type="entry name" value="Beta-glucosidase 12"/>
    <property type="match status" value="1"/>
</dbReference>
<dbReference type="InterPro" id="IPR001360">
    <property type="entry name" value="Glyco_hydro_1"/>
</dbReference>
<proteinExistence type="inferred from homology"/>
<evidence type="ECO:0000256" key="4">
    <source>
        <dbReference type="RuleBase" id="RU003690"/>
    </source>
</evidence>
<keyword evidence="7" id="KW-1185">Reference proteome</keyword>
<dbReference type="GO" id="GO:0005975">
    <property type="term" value="P:carbohydrate metabolic process"/>
    <property type="evidence" value="ECO:0007669"/>
    <property type="project" value="InterPro"/>
</dbReference>
<dbReference type="AlphaFoldDB" id="A0AAD3XIL4"/>
<dbReference type="Proteomes" id="UP001279734">
    <property type="component" value="Unassembled WGS sequence"/>
</dbReference>
<dbReference type="PANTHER" id="PTHR10353">
    <property type="entry name" value="GLYCOSYL HYDROLASE"/>
    <property type="match status" value="1"/>
</dbReference>
<sequence>MAISLIILSLLTQFFLLRSESISRYDFPGGFVFGTASSAYQFEGAAREGNKGSSIWDTFTRQYGRIVDFSNADIAVDQYHRFKDDIDLMKDLGVDAYRFSISWSRIFPNGTGEPNPEGIAHYNNLIDALLVKGIQPYVTLYHWDLPQMLEDRYEGWLSSQIIKDFENYASICFEKFGDRVKYWITFNEPHGFVLQGYDSGLQAPGRCSILGHLICKKGKSSIEPYVVAHNILLSHASAYHTYQKKFKEKQGGMIGIALDAKWYEPITNSEEDQEAAQRAIDFSLGWFLDPLLLGKYPGSMQKLVRNRLPEISTEVAKFLAGSLDFVGINHYTTLYVRNDRTRIRKFILRDASSDSAVITTPNRAGVPIGDKAASGWLRIVPWGIRKLATYVKENYGNPPVIITENGMDQPNKGHTALNEALQDDRRISFHRDYLSNLSAAIREDECNVRGYFVWSLLDNWEWNFGYTVRFGLYYVDYENNLTRIPKSSVNWFKSFLRFDNHLHTQTE</sequence>
<feature type="chain" id="PRO_5042256415" description="Beta-glucosidase 41" evidence="5">
    <location>
        <begin position="20"/>
        <end position="507"/>
    </location>
</feature>
<dbReference type="PROSITE" id="PS00653">
    <property type="entry name" value="GLYCOSYL_HYDROL_F1_2"/>
    <property type="match status" value="1"/>
</dbReference>
<evidence type="ECO:0000256" key="3">
    <source>
        <dbReference type="ARBA" id="ARBA00023295"/>
    </source>
</evidence>
<dbReference type="PRINTS" id="PR00131">
    <property type="entry name" value="GLHYDRLASE1"/>
</dbReference>
<dbReference type="SUPFAM" id="SSF51445">
    <property type="entry name" value="(Trans)glycosidases"/>
    <property type="match status" value="1"/>
</dbReference>
<evidence type="ECO:0000313" key="7">
    <source>
        <dbReference type="Proteomes" id="UP001279734"/>
    </source>
</evidence>
<dbReference type="InterPro" id="IPR017853">
    <property type="entry name" value="GH"/>
</dbReference>
<gene>
    <name evidence="6" type="ORF">Nepgr_007526</name>
</gene>
<keyword evidence="2" id="KW-0378">Hydrolase</keyword>
<reference evidence="6" key="1">
    <citation type="submission" date="2023-05" db="EMBL/GenBank/DDBJ databases">
        <title>Nepenthes gracilis genome sequencing.</title>
        <authorList>
            <person name="Fukushima K."/>
        </authorList>
    </citation>
    <scope>NUCLEOTIDE SEQUENCE</scope>
    <source>
        <strain evidence="6">SING2019-196</strain>
    </source>
</reference>
<dbReference type="Gene3D" id="3.20.20.80">
    <property type="entry name" value="Glycosidases"/>
    <property type="match status" value="1"/>
</dbReference>
<dbReference type="InterPro" id="IPR033132">
    <property type="entry name" value="GH_1_N_CS"/>
</dbReference>
<comment type="caution">
    <text evidence="6">The sequence shown here is derived from an EMBL/GenBank/DDBJ whole genome shotgun (WGS) entry which is preliminary data.</text>
</comment>
<dbReference type="EMBL" id="BSYO01000006">
    <property type="protein sequence ID" value="GMH05686.1"/>
    <property type="molecule type" value="Genomic_DNA"/>
</dbReference>
<dbReference type="Pfam" id="PF00232">
    <property type="entry name" value="Glyco_hydro_1"/>
    <property type="match status" value="1"/>
</dbReference>
<evidence type="ECO:0000256" key="5">
    <source>
        <dbReference type="SAM" id="SignalP"/>
    </source>
</evidence>
<dbReference type="GO" id="GO:0008422">
    <property type="term" value="F:beta-glucosidase activity"/>
    <property type="evidence" value="ECO:0007669"/>
    <property type="project" value="TreeGrafter"/>
</dbReference>
<evidence type="ECO:0000313" key="6">
    <source>
        <dbReference type="EMBL" id="GMH05686.1"/>
    </source>
</evidence>
<comment type="similarity">
    <text evidence="1 4">Belongs to the glycosyl hydrolase 1 family.</text>
</comment>
<keyword evidence="3" id="KW-0326">Glycosidase</keyword>
<keyword evidence="5" id="KW-0732">Signal</keyword>
<evidence type="ECO:0008006" key="8">
    <source>
        <dbReference type="Google" id="ProtNLM"/>
    </source>
</evidence>
<accession>A0AAD3XIL4</accession>
<feature type="signal peptide" evidence="5">
    <location>
        <begin position="1"/>
        <end position="19"/>
    </location>
</feature>
<evidence type="ECO:0000256" key="1">
    <source>
        <dbReference type="ARBA" id="ARBA00010838"/>
    </source>
</evidence>